<keyword evidence="4" id="KW-1185">Reference proteome</keyword>
<sequence length="577" mass="64104">MFAWYRDAKICYTFLVDVSTSSFAELNAKGSAFRSSVWFTRGWTLQELIAPRQLVFLSQTWEPLGTKASLSALIEEITGIPTSVLVRDSQGSPHRSLDKCSVAQRMSWAANRNTTKVEDEAYSLLGIFDIHMPLLYGEGSRAFRRLQEEILRRIPDQTIFAWGNAHRACFSPSTIDQPELANSPSPSPISEVLRSRPNDTAIPKDSDLSTRSFNALTLSGGYRPRTMFAESPGDFARAGRVIPVPLNVFRSFLADFCDISPQEYTSTPYGIRTDFPLLPLFHLGCPISIQDGYQSTDAYLAVLACQQSEFPGQLLCCVCHLPRPTPSRNTFVSTLRRGYLTDGSLLRLRLVNTERYTLFRLSLPSSGGQGQGHGKPELNLRLHTVYLDHPKRAPPPLNLEYHPGTEVLEAVAFTLPTWCIGALRTRGYDASLKRPGEVDRAGVTAYRLTVSPQVPRLVPRTREVGDIPFQWNIVVDFGCECGANENVIHAAVHVVGWDEVLNKATSSRAPIMDLVKAATLEWVHQKDGHSAPSMVKSVELARRGPKRVSLVLGVEAASASGYRIHVEFVDRDSRSTR</sequence>
<evidence type="ECO:0000313" key="4">
    <source>
        <dbReference type="Proteomes" id="UP000230002"/>
    </source>
</evidence>
<reference evidence="3 4" key="1">
    <citation type="journal article" date="2015" name="Sci. Rep.">
        <title>Chromosome-level genome map provides insights into diverse defense mechanisms in the medicinal fungus Ganoderma sinense.</title>
        <authorList>
            <person name="Zhu Y."/>
            <person name="Xu J."/>
            <person name="Sun C."/>
            <person name="Zhou S."/>
            <person name="Xu H."/>
            <person name="Nelson D.R."/>
            <person name="Qian J."/>
            <person name="Song J."/>
            <person name="Luo H."/>
            <person name="Xiang L."/>
            <person name="Li Y."/>
            <person name="Xu Z."/>
            <person name="Ji A."/>
            <person name="Wang L."/>
            <person name="Lu S."/>
            <person name="Hayward A."/>
            <person name="Sun W."/>
            <person name="Li X."/>
            <person name="Schwartz D.C."/>
            <person name="Wang Y."/>
            <person name="Chen S."/>
        </authorList>
    </citation>
    <scope>NUCLEOTIDE SEQUENCE [LARGE SCALE GENOMIC DNA]</scope>
    <source>
        <strain evidence="3 4">ZZ0214-1</strain>
    </source>
</reference>
<name>A0A2G8RV51_9APHY</name>
<accession>A0A2G8RV51</accession>
<dbReference type="PANTHER" id="PTHR10622">
    <property type="entry name" value="HET DOMAIN-CONTAINING PROTEIN"/>
    <property type="match status" value="1"/>
</dbReference>
<feature type="compositionally biased region" description="Basic and acidic residues" evidence="1">
    <location>
        <begin position="193"/>
        <end position="207"/>
    </location>
</feature>
<dbReference type="PANTHER" id="PTHR10622:SF10">
    <property type="entry name" value="HET DOMAIN-CONTAINING PROTEIN"/>
    <property type="match status" value="1"/>
</dbReference>
<organism evidence="3 4">
    <name type="scientific">Ganoderma sinense ZZ0214-1</name>
    <dbReference type="NCBI Taxonomy" id="1077348"/>
    <lineage>
        <taxon>Eukaryota</taxon>
        <taxon>Fungi</taxon>
        <taxon>Dikarya</taxon>
        <taxon>Basidiomycota</taxon>
        <taxon>Agaricomycotina</taxon>
        <taxon>Agaricomycetes</taxon>
        <taxon>Polyporales</taxon>
        <taxon>Polyporaceae</taxon>
        <taxon>Ganoderma</taxon>
    </lineage>
</organism>
<proteinExistence type="predicted"/>
<dbReference type="Proteomes" id="UP000230002">
    <property type="component" value="Unassembled WGS sequence"/>
</dbReference>
<feature type="region of interest" description="Disordered" evidence="1">
    <location>
        <begin position="174"/>
        <end position="207"/>
    </location>
</feature>
<dbReference type="AlphaFoldDB" id="A0A2G8RV51"/>
<evidence type="ECO:0000259" key="2">
    <source>
        <dbReference type="Pfam" id="PF26640"/>
    </source>
</evidence>
<dbReference type="OrthoDB" id="2749026at2759"/>
<feature type="domain" description="DUF8212" evidence="2">
    <location>
        <begin position="141"/>
        <end position="391"/>
    </location>
</feature>
<dbReference type="InterPro" id="IPR058525">
    <property type="entry name" value="DUF8212"/>
</dbReference>
<comment type="caution">
    <text evidence="3">The sequence shown here is derived from an EMBL/GenBank/DDBJ whole genome shotgun (WGS) entry which is preliminary data.</text>
</comment>
<dbReference type="Pfam" id="PF26640">
    <property type="entry name" value="DUF8212"/>
    <property type="match status" value="1"/>
</dbReference>
<gene>
    <name evidence="3" type="ORF">GSI_13286</name>
</gene>
<evidence type="ECO:0000313" key="3">
    <source>
        <dbReference type="EMBL" id="PIL25396.1"/>
    </source>
</evidence>
<evidence type="ECO:0000256" key="1">
    <source>
        <dbReference type="SAM" id="MobiDB-lite"/>
    </source>
</evidence>
<dbReference type="EMBL" id="AYKW01000056">
    <property type="protein sequence ID" value="PIL25396.1"/>
    <property type="molecule type" value="Genomic_DNA"/>
</dbReference>
<feature type="compositionally biased region" description="Polar residues" evidence="1">
    <location>
        <begin position="174"/>
        <end position="184"/>
    </location>
</feature>
<protein>
    <recommendedName>
        <fullName evidence="2">DUF8212 domain-containing protein</fullName>
    </recommendedName>
</protein>